<dbReference type="OrthoDB" id="280334at2"/>
<comment type="similarity">
    <text evidence="1 5">Belongs to the FlgD family.</text>
</comment>
<evidence type="ECO:0000259" key="6">
    <source>
        <dbReference type="Pfam" id="PF13860"/>
    </source>
</evidence>
<dbReference type="STRING" id="1191523.MROS_2136"/>
<dbReference type="Gene3D" id="2.30.30.910">
    <property type="match status" value="1"/>
</dbReference>
<comment type="function">
    <text evidence="4 5">Required for flagellar hook formation. May act as a scaffolding protein.</text>
</comment>
<keyword evidence="7" id="KW-0969">Cilium</keyword>
<dbReference type="InterPro" id="IPR025965">
    <property type="entry name" value="FlgD/Vpr_Ig-like"/>
</dbReference>
<evidence type="ECO:0000313" key="7">
    <source>
        <dbReference type="EMBL" id="AFN75366.1"/>
    </source>
</evidence>
<dbReference type="PATRIC" id="fig|1191523.3.peg.2260"/>
<evidence type="ECO:0000256" key="1">
    <source>
        <dbReference type="ARBA" id="ARBA00010577"/>
    </source>
</evidence>
<dbReference type="GO" id="GO:0044781">
    <property type="term" value="P:bacterial-type flagellum organization"/>
    <property type="evidence" value="ECO:0007669"/>
    <property type="project" value="UniProtKB-UniRule"/>
</dbReference>
<keyword evidence="7" id="KW-0966">Cell projection</keyword>
<proteinExistence type="inferred from homology"/>
<sequence length="228" mass="24766">MVTDVNSSGSVNTNANVSANKSALGKDDFLKLMIAQLKNQDPLNPMDGTEYASQLAQFSSLEQITNLNNYLKQSVDANYMLTQSINNTMLANLIGKEVKIGGDSIKVAGQDSVTLGYDIPDGVKSVKINIYNQYGTLVKTIEAPNKKGSNFVDWDFIDGNGNRVADGDYTFEVNAYNYNNEEVEVTQYKSGPIDGVKYTESGTLLIINGVEYSSGDILEIINKKGGDS</sequence>
<dbReference type="Pfam" id="PF03963">
    <property type="entry name" value="FlgD"/>
    <property type="match status" value="1"/>
</dbReference>
<feature type="domain" description="FlgD/Vpr Ig-like" evidence="6">
    <location>
        <begin position="102"/>
        <end position="177"/>
    </location>
</feature>
<dbReference type="Proteomes" id="UP000009011">
    <property type="component" value="Chromosome"/>
</dbReference>
<keyword evidence="3 5" id="KW-1005">Bacterial flagellum biogenesis</keyword>
<dbReference type="HOGENOM" id="CLU_047535_0_1_10"/>
<dbReference type="Pfam" id="PF13860">
    <property type="entry name" value="FlgD_ig"/>
    <property type="match status" value="1"/>
</dbReference>
<dbReference type="RefSeq" id="WP_014856798.1">
    <property type="nucleotide sequence ID" value="NC_018178.1"/>
</dbReference>
<dbReference type="KEGG" id="mro:MROS_2136"/>
<accession>I7A656</accession>
<gene>
    <name evidence="7" type="ordered locus">MROS_2136</name>
</gene>
<evidence type="ECO:0000256" key="4">
    <source>
        <dbReference type="ARBA" id="ARBA00024746"/>
    </source>
</evidence>
<evidence type="ECO:0000313" key="8">
    <source>
        <dbReference type="Proteomes" id="UP000009011"/>
    </source>
</evidence>
<reference evidence="7 8" key="1">
    <citation type="journal article" date="2013" name="PLoS ONE">
        <title>Genomic analysis of Melioribacter roseus, facultatively anaerobic organotrophic bacterium representing a novel deep lineage within Bacteriodetes/Chlorobi group.</title>
        <authorList>
            <person name="Kadnikov V.V."/>
            <person name="Mardanov A.V."/>
            <person name="Podosokorskaya O.A."/>
            <person name="Gavrilov S.N."/>
            <person name="Kublanov I.V."/>
            <person name="Beletsky A.V."/>
            <person name="Bonch-Osmolovskaya E.A."/>
            <person name="Ravin N.V."/>
        </authorList>
    </citation>
    <scope>NUCLEOTIDE SEQUENCE [LARGE SCALE GENOMIC DNA]</scope>
    <source>
        <strain evidence="8">JCM 17771 / P3M-2</strain>
    </source>
</reference>
<name>I7A656_MELRP</name>
<dbReference type="Gene3D" id="2.60.40.4070">
    <property type="match status" value="1"/>
</dbReference>
<dbReference type="AlphaFoldDB" id="I7A656"/>
<dbReference type="EMBL" id="CP003557">
    <property type="protein sequence ID" value="AFN75366.1"/>
    <property type="molecule type" value="Genomic_DNA"/>
</dbReference>
<dbReference type="eggNOG" id="COG1843">
    <property type="taxonomic scope" value="Bacteria"/>
</dbReference>
<evidence type="ECO:0000256" key="3">
    <source>
        <dbReference type="ARBA" id="ARBA00022795"/>
    </source>
</evidence>
<keyword evidence="8" id="KW-1185">Reference proteome</keyword>
<organism evidence="7 8">
    <name type="scientific">Melioribacter roseus (strain DSM 23840 / JCM 17771 / VKM B-2668 / P3M-2)</name>
    <dbReference type="NCBI Taxonomy" id="1191523"/>
    <lineage>
        <taxon>Bacteria</taxon>
        <taxon>Pseudomonadati</taxon>
        <taxon>Ignavibacteriota</taxon>
        <taxon>Ignavibacteria</taxon>
        <taxon>Ignavibacteriales</taxon>
        <taxon>Melioribacteraceae</taxon>
        <taxon>Melioribacter</taxon>
    </lineage>
</organism>
<keyword evidence="7" id="KW-0282">Flagellum</keyword>
<protein>
    <recommendedName>
        <fullName evidence="2 5">Basal-body rod modification protein FlgD</fullName>
    </recommendedName>
</protein>
<evidence type="ECO:0000256" key="5">
    <source>
        <dbReference type="RuleBase" id="RU362076"/>
    </source>
</evidence>
<evidence type="ECO:0000256" key="2">
    <source>
        <dbReference type="ARBA" id="ARBA00016013"/>
    </source>
</evidence>
<dbReference type="InterPro" id="IPR005648">
    <property type="entry name" value="FlgD"/>
</dbReference>